<dbReference type="InterPro" id="IPR009164">
    <property type="entry name" value="FBPtase_class3"/>
</dbReference>
<keyword evidence="3 4" id="KW-0119">Carbohydrate metabolism</keyword>
<dbReference type="eggNOG" id="COG3855">
    <property type="taxonomic scope" value="Bacteria"/>
</dbReference>
<keyword evidence="1 4" id="KW-0378">Hydrolase</keyword>
<keyword evidence="2 4" id="KW-0464">Manganese</keyword>
<dbReference type="STRING" id="28125.HMPREF3202_00035"/>
<dbReference type="InterPro" id="IPR029052">
    <property type="entry name" value="Metallo-depent_PP-like"/>
</dbReference>
<sequence>MTIMTKKIYDLQKDERYLQLLSQTFPTIADASTEIINLEAIMNLPKGTEHFLADIHGEYEAFQHVLKNASGNIKRKVNELFGDTLRTSEKKDLCTLIYYPEQKLELVKKEEKDLNDWYHITIYRLVEVCRDVSSKYTRSKVRKTLPIDFAYIIQELLHENSDDKDKTDYISAIITTIITTGRADAFITAICKVIQQLVIDLLHILGDVYDRGPGAHIVMETLKNYHNWDITWGNHDILWMGAAAGNTSCICNVIRIALRYANMNTIEDGYGINLIHLATFAMDTYGNDPCAEFYPKILVEDKLDERNKTLLAQMHKAISVLQFKLESQLFERYPFWKMQDRELLKQVDYKKGTITLNGVVYNMRSCHFPTIDPNNPNALTPEEQTLIDRLQQSFKTSERLQEHIRQLLLHGRMYRIINHNLLYHASIPLTEEGKLKEVEIYPELKACGRELLHNIEVIVRRAFQKGTESDGGIDPQYAIDFFLYLWCGPESPLFDKAKMATFERYFIEDKETHKETKGAYFVMRDKEEIADMILDEFDVPKTNRHIINGHVPVHVAKGENPIKAGGKLMVIDGGLSEAYHKETGIAGYTLVFHSRGFQLVQHEPFTSAEDAIKRGTDIVSTTQIVEMNQRRIRVADTDMGTELRLQINALKELLYAYRIGFITEKESKNPPKKY</sequence>
<evidence type="ECO:0000256" key="3">
    <source>
        <dbReference type="ARBA" id="ARBA00023277"/>
    </source>
</evidence>
<dbReference type="AlphaFoldDB" id="A0A137T1A2"/>
<evidence type="ECO:0000256" key="4">
    <source>
        <dbReference type="HAMAP-Rule" id="MF_01854"/>
    </source>
</evidence>
<dbReference type="UniPathway" id="UPA00138"/>
<dbReference type="HAMAP" id="MF_01854">
    <property type="entry name" value="FBPase_class3"/>
    <property type="match status" value="1"/>
</dbReference>
<evidence type="ECO:0000313" key="6">
    <source>
        <dbReference type="Proteomes" id="UP000070093"/>
    </source>
</evidence>
<dbReference type="PIRSF" id="PIRSF000906">
    <property type="entry name" value="FBPtase_Bacill"/>
    <property type="match status" value="1"/>
</dbReference>
<dbReference type="PATRIC" id="fig|28125.4.peg.35"/>
<dbReference type="Proteomes" id="UP000070093">
    <property type="component" value="Unassembled WGS sequence"/>
</dbReference>
<dbReference type="Gene3D" id="3.60.21.10">
    <property type="match status" value="1"/>
</dbReference>
<gene>
    <name evidence="4" type="primary">fbp</name>
    <name evidence="5" type="ORF">HMPREF3202_00035</name>
</gene>
<evidence type="ECO:0000256" key="2">
    <source>
        <dbReference type="ARBA" id="ARBA00023211"/>
    </source>
</evidence>
<reference evidence="5 6" key="1">
    <citation type="submission" date="2016-02" db="EMBL/GenBank/DDBJ databases">
        <authorList>
            <person name="Wen L."/>
            <person name="He K."/>
            <person name="Yang H."/>
        </authorList>
    </citation>
    <scope>NUCLEOTIDE SEQUENCE [LARGE SCALE GENOMIC DNA]</scope>
    <source>
        <strain evidence="5 6">GED7880</strain>
    </source>
</reference>
<organism evidence="5 6">
    <name type="scientific">Prevotella bivia</name>
    <dbReference type="NCBI Taxonomy" id="28125"/>
    <lineage>
        <taxon>Bacteria</taxon>
        <taxon>Pseudomonadati</taxon>
        <taxon>Bacteroidota</taxon>
        <taxon>Bacteroidia</taxon>
        <taxon>Bacteroidales</taxon>
        <taxon>Prevotellaceae</taxon>
        <taxon>Prevotella</taxon>
    </lineage>
</organism>
<dbReference type="EMBL" id="LTAG01000001">
    <property type="protein sequence ID" value="KXO18495.1"/>
    <property type="molecule type" value="Genomic_DNA"/>
</dbReference>
<evidence type="ECO:0000313" key="5">
    <source>
        <dbReference type="EMBL" id="KXO18495.1"/>
    </source>
</evidence>
<comment type="caution">
    <text evidence="5">The sequence shown here is derived from an EMBL/GenBank/DDBJ whole genome shotgun (WGS) entry which is preliminary data.</text>
</comment>
<name>A0A137T1A2_9BACT</name>
<dbReference type="GO" id="GO:0042132">
    <property type="term" value="F:fructose 1,6-bisphosphate 1-phosphatase activity"/>
    <property type="evidence" value="ECO:0007669"/>
    <property type="project" value="UniProtKB-UniRule"/>
</dbReference>
<dbReference type="EC" id="3.1.3.11" evidence="4"/>
<accession>A0A137T1A2</accession>
<comment type="pathway">
    <text evidence="4">Carbohydrate biosynthesis; gluconeogenesis.</text>
</comment>
<proteinExistence type="inferred from homology"/>
<dbReference type="Pfam" id="PF06874">
    <property type="entry name" value="FBPase_2"/>
    <property type="match status" value="1"/>
</dbReference>
<evidence type="ECO:0000256" key="1">
    <source>
        <dbReference type="ARBA" id="ARBA00022801"/>
    </source>
</evidence>
<protein>
    <recommendedName>
        <fullName evidence="4">Fructose-1,6-bisphosphatase class 3</fullName>
        <shortName evidence="4">FBPase class 3</shortName>
        <ecNumber evidence="4">3.1.3.11</ecNumber>
    </recommendedName>
    <alternativeName>
        <fullName evidence="4">D-fructose-1,6-bisphosphate 1-phosphohydrolase class 3</fullName>
    </alternativeName>
</protein>
<comment type="similarity">
    <text evidence="4">Belongs to the FBPase class 3 family.</text>
</comment>
<dbReference type="GO" id="GO:0006094">
    <property type="term" value="P:gluconeogenesis"/>
    <property type="evidence" value="ECO:0007669"/>
    <property type="project" value="UniProtKB-UniRule"/>
</dbReference>
<comment type="catalytic activity">
    <reaction evidence="4">
        <text>beta-D-fructose 1,6-bisphosphate + H2O = beta-D-fructose 6-phosphate + phosphate</text>
        <dbReference type="Rhea" id="RHEA:11064"/>
        <dbReference type="ChEBI" id="CHEBI:15377"/>
        <dbReference type="ChEBI" id="CHEBI:32966"/>
        <dbReference type="ChEBI" id="CHEBI:43474"/>
        <dbReference type="ChEBI" id="CHEBI:57634"/>
        <dbReference type="EC" id="3.1.3.11"/>
    </reaction>
</comment>
<comment type="cofactor">
    <cofactor evidence="4">
        <name>Mn(2+)</name>
        <dbReference type="ChEBI" id="CHEBI:29035"/>
    </cofactor>
</comment>
<dbReference type="SUPFAM" id="SSF56300">
    <property type="entry name" value="Metallo-dependent phosphatases"/>
    <property type="match status" value="2"/>
</dbReference>